<evidence type="ECO:0000259" key="1">
    <source>
        <dbReference type="Pfam" id="PF24750"/>
    </source>
</evidence>
<name>A0AAV1WYD3_LUPLU</name>
<dbReference type="InterPro" id="IPR056592">
    <property type="entry name" value="Beta-prop_At3g26010-like"/>
</dbReference>
<dbReference type="Pfam" id="PF24750">
    <property type="entry name" value="b-prop_At3g26010-like"/>
    <property type="match status" value="1"/>
</dbReference>
<dbReference type="PANTHER" id="PTHR35546:SF21">
    <property type="entry name" value="F-BOX DOMAIN-CONTAINING PROTEIN"/>
    <property type="match status" value="1"/>
</dbReference>
<dbReference type="InterPro" id="IPR036047">
    <property type="entry name" value="F-box-like_dom_sf"/>
</dbReference>
<dbReference type="EMBL" id="CAXHTB010000010">
    <property type="protein sequence ID" value="CAL0313721.1"/>
    <property type="molecule type" value="Genomic_DNA"/>
</dbReference>
<dbReference type="PANTHER" id="PTHR35546">
    <property type="entry name" value="F-BOX PROTEIN INTERACTION DOMAIN PROTEIN-RELATED"/>
    <property type="match status" value="1"/>
</dbReference>
<evidence type="ECO:0000313" key="3">
    <source>
        <dbReference type="Proteomes" id="UP001497480"/>
    </source>
</evidence>
<proteinExistence type="predicted"/>
<sequence>MLMNLERNCKELMVKGEGDCGSRTSIPSNMFMSIFMKMKKVQKFLNTDVLFDVLTRIPVKALLGLKCISREWHCIISSRSFIRAQLENNELVLTGFILQEKFMWCKDDIKTVSYIPVGTTTTIGDAKMQHQRVFHFLPEDVVVLASCKGLVCCRSCFPSEEPTIYVCNPSNKQWIKLDWNGCEKNESIALAFDLDPSFDNFTKFKLVRVKQIVICEDEYEEIYLEFELYSSETGAWWKSNETCQCGNNLIKNKGIYIGGVLHWLTDGDQVLTFDVAKELSWLISVPVPAFEFETIPEACIGESEEKLHYVLISDVGLHVWYLDDYYESKWTLKNYKSLEEIEGKYPNFFFNLKNRVLERVDVELSPWMNPLSFKDGILLMKVCADLFLYDIENNKIAQTCTLQDLNSKSMSCPTVLPHSLSLVPLTHA</sequence>
<organism evidence="2 3">
    <name type="scientific">Lupinus luteus</name>
    <name type="common">European yellow lupine</name>
    <dbReference type="NCBI Taxonomy" id="3873"/>
    <lineage>
        <taxon>Eukaryota</taxon>
        <taxon>Viridiplantae</taxon>
        <taxon>Streptophyta</taxon>
        <taxon>Embryophyta</taxon>
        <taxon>Tracheophyta</taxon>
        <taxon>Spermatophyta</taxon>
        <taxon>Magnoliopsida</taxon>
        <taxon>eudicotyledons</taxon>
        <taxon>Gunneridae</taxon>
        <taxon>Pentapetalae</taxon>
        <taxon>rosids</taxon>
        <taxon>fabids</taxon>
        <taxon>Fabales</taxon>
        <taxon>Fabaceae</taxon>
        <taxon>Papilionoideae</taxon>
        <taxon>50 kb inversion clade</taxon>
        <taxon>genistoids sensu lato</taxon>
        <taxon>core genistoids</taxon>
        <taxon>Genisteae</taxon>
        <taxon>Lupinus</taxon>
    </lineage>
</organism>
<gene>
    <name evidence="2" type="ORF">LLUT_LOCUS14781</name>
</gene>
<feature type="domain" description="F-box protein At3g26010-like beta-propeller" evidence="1">
    <location>
        <begin position="139"/>
        <end position="341"/>
    </location>
</feature>
<reference evidence="2 3" key="1">
    <citation type="submission" date="2024-03" db="EMBL/GenBank/DDBJ databases">
        <authorList>
            <person name="Martinez-Hernandez J."/>
        </authorList>
    </citation>
    <scope>NUCLEOTIDE SEQUENCE [LARGE SCALE GENOMIC DNA]</scope>
</reference>
<dbReference type="InterPro" id="IPR055290">
    <property type="entry name" value="At3g26010-like"/>
</dbReference>
<comment type="caution">
    <text evidence="2">The sequence shown here is derived from an EMBL/GenBank/DDBJ whole genome shotgun (WGS) entry which is preliminary data.</text>
</comment>
<keyword evidence="3" id="KW-1185">Reference proteome</keyword>
<dbReference type="NCBIfam" id="TIGR01640">
    <property type="entry name" value="F_box_assoc_1"/>
    <property type="match status" value="1"/>
</dbReference>
<dbReference type="InterPro" id="IPR017451">
    <property type="entry name" value="F-box-assoc_interact_dom"/>
</dbReference>
<evidence type="ECO:0000313" key="2">
    <source>
        <dbReference type="EMBL" id="CAL0313721.1"/>
    </source>
</evidence>
<dbReference type="AlphaFoldDB" id="A0AAV1WYD3"/>
<protein>
    <recommendedName>
        <fullName evidence="1">F-box protein At3g26010-like beta-propeller domain-containing protein</fullName>
    </recommendedName>
</protein>
<dbReference type="Proteomes" id="UP001497480">
    <property type="component" value="Unassembled WGS sequence"/>
</dbReference>
<dbReference type="SUPFAM" id="SSF81383">
    <property type="entry name" value="F-box domain"/>
    <property type="match status" value="1"/>
</dbReference>
<accession>A0AAV1WYD3</accession>